<dbReference type="GeneID" id="107407789"/>
<reference evidence="4" key="1">
    <citation type="submission" date="2025-08" db="UniProtKB">
        <authorList>
            <consortium name="RefSeq"/>
        </authorList>
    </citation>
    <scope>IDENTIFICATION</scope>
    <source>
        <tissue evidence="4">Seedling</tissue>
    </source>
</reference>
<proteinExistence type="predicted"/>
<name>A0ABM3ILI7_ZIZJJ</name>
<evidence type="ECO:0000313" key="3">
    <source>
        <dbReference type="Proteomes" id="UP001652623"/>
    </source>
</evidence>
<sequence length="312" mass="35219">MREKSSFSLTYEVSEDEIVVANILLELPSLIKAYAYESPFRFSMGWGSTRKRSASDGNRNHQSPPSRLPPALPSSSSIRGSSCAVVSTPEPEPDSALPKLKVEVSSPATPLSFSPSESDEKPKPSKRRFQVKKKKEEWFAMIEKLTQNREWLKEELEKVNRYKKELEDFNLKLKARKQELSLGPKRETPGLNLQMDLGLASVKPLPTDEILPSGLDQSPFIMDHTALITEISDNIQYPANQIPFSSVELIDENMNPRAVPDLNLTANEFTGMVDLDTANKNLSKVMAAQARRNRIRIYRVKNSIAANKLRYR</sequence>
<dbReference type="Proteomes" id="UP001652623">
    <property type="component" value="Chromosome 5"/>
</dbReference>
<keyword evidence="1" id="KW-0175">Coiled coil</keyword>
<dbReference type="PANTHER" id="PTHR37614:SF2">
    <property type="entry name" value="OS02G0121400 PROTEIN"/>
    <property type="match status" value="1"/>
</dbReference>
<evidence type="ECO:0000256" key="1">
    <source>
        <dbReference type="SAM" id="Coils"/>
    </source>
</evidence>
<protein>
    <submittedName>
        <fullName evidence="4">Uncharacterized protein LOC107407789 isoform X1</fullName>
    </submittedName>
</protein>
<feature type="coiled-coil region" evidence="1">
    <location>
        <begin position="135"/>
        <end position="179"/>
    </location>
</feature>
<dbReference type="RefSeq" id="XP_048331108.1">
    <property type="nucleotide sequence ID" value="XM_048475151.2"/>
</dbReference>
<dbReference type="PANTHER" id="PTHR37614">
    <property type="entry name" value="OS02G0121400 PROTEIN"/>
    <property type="match status" value="1"/>
</dbReference>
<feature type="region of interest" description="Disordered" evidence="2">
    <location>
        <begin position="48"/>
        <end position="129"/>
    </location>
</feature>
<keyword evidence="3" id="KW-1185">Reference proteome</keyword>
<gene>
    <name evidence="4" type="primary">LOC107407789</name>
</gene>
<evidence type="ECO:0000256" key="2">
    <source>
        <dbReference type="SAM" id="MobiDB-lite"/>
    </source>
</evidence>
<accession>A0ABM3ILI7</accession>
<evidence type="ECO:0000313" key="4">
    <source>
        <dbReference type="RefSeq" id="XP_048331108.1"/>
    </source>
</evidence>
<organism evidence="3 4">
    <name type="scientific">Ziziphus jujuba</name>
    <name type="common">Chinese jujube</name>
    <name type="synonym">Ziziphus sativa</name>
    <dbReference type="NCBI Taxonomy" id="326968"/>
    <lineage>
        <taxon>Eukaryota</taxon>
        <taxon>Viridiplantae</taxon>
        <taxon>Streptophyta</taxon>
        <taxon>Embryophyta</taxon>
        <taxon>Tracheophyta</taxon>
        <taxon>Spermatophyta</taxon>
        <taxon>Magnoliopsida</taxon>
        <taxon>eudicotyledons</taxon>
        <taxon>Gunneridae</taxon>
        <taxon>Pentapetalae</taxon>
        <taxon>rosids</taxon>
        <taxon>fabids</taxon>
        <taxon>Rosales</taxon>
        <taxon>Rhamnaceae</taxon>
        <taxon>Paliureae</taxon>
        <taxon>Ziziphus</taxon>
    </lineage>
</organism>